<dbReference type="Proteomes" id="UP000019118">
    <property type="component" value="Unassembled WGS sequence"/>
</dbReference>
<feature type="region of interest" description="Disordered" evidence="1">
    <location>
        <begin position="373"/>
        <end position="411"/>
    </location>
</feature>
<accession>A0AAR5PXR8</accession>
<dbReference type="GO" id="GO:0048024">
    <property type="term" value="P:regulation of mRNA splicing, via spliceosome"/>
    <property type="evidence" value="ECO:0007669"/>
    <property type="project" value="TreeGrafter"/>
</dbReference>
<dbReference type="GO" id="GO:0003723">
    <property type="term" value="F:RNA binding"/>
    <property type="evidence" value="ECO:0007669"/>
    <property type="project" value="InterPro"/>
</dbReference>
<feature type="compositionally biased region" description="Low complexity" evidence="1">
    <location>
        <begin position="527"/>
        <end position="537"/>
    </location>
</feature>
<feature type="region of interest" description="Disordered" evidence="1">
    <location>
        <begin position="1268"/>
        <end position="1464"/>
    </location>
</feature>
<feature type="compositionally biased region" description="Basic residues" evidence="1">
    <location>
        <begin position="1670"/>
        <end position="1687"/>
    </location>
</feature>
<keyword evidence="3" id="KW-1185">Reference proteome</keyword>
<dbReference type="KEGG" id="dpa:109541342"/>
<reference evidence="3" key="1">
    <citation type="journal article" date="2013" name="Genome Biol.">
        <title>Draft genome of the mountain pine beetle, Dendroctonus ponderosae Hopkins, a major forest pest.</title>
        <authorList>
            <person name="Keeling C.I."/>
            <person name="Yuen M.M."/>
            <person name="Liao N.Y."/>
            <person name="Docking T.R."/>
            <person name="Chan S.K."/>
            <person name="Taylor G.A."/>
            <person name="Palmquist D.L."/>
            <person name="Jackman S.D."/>
            <person name="Nguyen A."/>
            <person name="Li M."/>
            <person name="Henderson H."/>
            <person name="Janes J.K."/>
            <person name="Zhao Y."/>
            <person name="Pandoh P."/>
            <person name="Moore R."/>
            <person name="Sperling F.A."/>
            <person name="Huber D.P."/>
            <person name="Birol I."/>
            <person name="Jones S.J."/>
            <person name="Bohlmann J."/>
        </authorList>
    </citation>
    <scope>NUCLEOTIDE SEQUENCE</scope>
</reference>
<dbReference type="EnsemblMetazoa" id="XM_019910188.1">
    <property type="protein sequence ID" value="XP_019765747.1"/>
    <property type="gene ID" value="LOC109541342"/>
</dbReference>
<feature type="compositionally biased region" description="Acidic residues" evidence="1">
    <location>
        <begin position="444"/>
        <end position="453"/>
    </location>
</feature>
<feature type="compositionally biased region" description="Basic residues" evidence="1">
    <location>
        <begin position="1793"/>
        <end position="1815"/>
    </location>
</feature>
<feature type="compositionally biased region" description="Basic and acidic residues" evidence="1">
    <location>
        <begin position="1654"/>
        <end position="1669"/>
    </location>
</feature>
<dbReference type="PANTHER" id="PTHR46528">
    <property type="entry name" value="PROTEIN SON"/>
    <property type="match status" value="1"/>
</dbReference>
<feature type="compositionally biased region" description="Basic and acidic residues" evidence="1">
    <location>
        <begin position="1294"/>
        <end position="1309"/>
    </location>
</feature>
<feature type="region of interest" description="Disordered" evidence="1">
    <location>
        <begin position="1762"/>
        <end position="1852"/>
    </location>
</feature>
<feature type="compositionally biased region" description="Polar residues" evidence="1">
    <location>
        <begin position="827"/>
        <end position="838"/>
    </location>
</feature>
<dbReference type="GO" id="GO:0051726">
    <property type="term" value="P:regulation of cell cycle"/>
    <property type="evidence" value="ECO:0007669"/>
    <property type="project" value="InterPro"/>
</dbReference>
<organism evidence="2 3">
    <name type="scientific">Dendroctonus ponderosae</name>
    <name type="common">Mountain pine beetle</name>
    <dbReference type="NCBI Taxonomy" id="77166"/>
    <lineage>
        <taxon>Eukaryota</taxon>
        <taxon>Metazoa</taxon>
        <taxon>Ecdysozoa</taxon>
        <taxon>Arthropoda</taxon>
        <taxon>Hexapoda</taxon>
        <taxon>Insecta</taxon>
        <taxon>Pterygota</taxon>
        <taxon>Neoptera</taxon>
        <taxon>Endopterygota</taxon>
        <taxon>Coleoptera</taxon>
        <taxon>Polyphaga</taxon>
        <taxon>Cucujiformia</taxon>
        <taxon>Curculionidae</taxon>
        <taxon>Scolytinae</taxon>
        <taxon>Dendroctonus</taxon>
    </lineage>
</organism>
<feature type="compositionally biased region" description="Polar residues" evidence="1">
    <location>
        <begin position="1274"/>
        <end position="1284"/>
    </location>
</feature>
<proteinExistence type="predicted"/>
<feature type="compositionally biased region" description="Basic residues" evidence="1">
    <location>
        <begin position="547"/>
        <end position="575"/>
    </location>
</feature>
<feature type="region of interest" description="Disordered" evidence="1">
    <location>
        <begin position="1640"/>
        <end position="1687"/>
    </location>
</feature>
<feature type="compositionally biased region" description="Polar residues" evidence="1">
    <location>
        <begin position="373"/>
        <end position="389"/>
    </location>
</feature>
<dbReference type="PANTHER" id="PTHR46528:SF1">
    <property type="entry name" value="PROTEIN SON"/>
    <property type="match status" value="1"/>
</dbReference>
<feature type="compositionally biased region" description="Pro residues" evidence="1">
    <location>
        <begin position="1832"/>
        <end position="1845"/>
    </location>
</feature>
<evidence type="ECO:0000256" key="1">
    <source>
        <dbReference type="SAM" id="MobiDB-lite"/>
    </source>
</evidence>
<reference evidence="2" key="2">
    <citation type="submission" date="2024-08" db="UniProtKB">
        <authorList>
            <consortium name="EnsemblMetazoa"/>
        </authorList>
    </citation>
    <scope>IDENTIFICATION</scope>
</reference>
<evidence type="ECO:0000313" key="2">
    <source>
        <dbReference type="EnsemblMetazoa" id="XP_019765747.1"/>
    </source>
</evidence>
<evidence type="ECO:0008006" key="4">
    <source>
        <dbReference type="Google" id="ProtNLM"/>
    </source>
</evidence>
<name>A0AAR5PXR8_DENPD</name>
<feature type="region of interest" description="Disordered" evidence="1">
    <location>
        <begin position="429"/>
        <end position="453"/>
    </location>
</feature>
<feature type="compositionally biased region" description="Basic residues" evidence="1">
    <location>
        <begin position="1337"/>
        <end position="1404"/>
    </location>
</feature>
<evidence type="ECO:0000313" key="3">
    <source>
        <dbReference type="Proteomes" id="UP000019118"/>
    </source>
</evidence>
<feature type="compositionally biased region" description="Polar residues" evidence="1">
    <location>
        <begin position="803"/>
        <end position="816"/>
    </location>
</feature>
<feature type="compositionally biased region" description="Polar residues" evidence="1">
    <location>
        <begin position="1432"/>
        <end position="1445"/>
    </location>
</feature>
<feature type="region of interest" description="Disordered" evidence="1">
    <location>
        <begin position="803"/>
        <end position="839"/>
    </location>
</feature>
<feature type="compositionally biased region" description="Low complexity" evidence="1">
    <location>
        <begin position="1768"/>
        <end position="1780"/>
    </location>
</feature>
<dbReference type="GeneID" id="109541342"/>
<feature type="region of interest" description="Disordered" evidence="1">
    <location>
        <begin position="1901"/>
        <end position="1946"/>
    </location>
</feature>
<feature type="region of interest" description="Disordered" evidence="1">
    <location>
        <begin position="480"/>
        <end position="609"/>
    </location>
</feature>
<sequence length="1946" mass="219410">MDFWKSDPENAHANSVLAGMQEFVDSPAISNNSLEDSSDSNENCVNTSKPKLLSKSILLAKKRLQAYSIINLKAKEAKETKPVNTVNETAPKHSVRKEQKTVYPDEVAKAVIRDIEVLKKSGFGFEAKIPLSDIQIPDDPVVSLAQVTSDSPSVSVKSDQDNVFLKREIKCRNIRKNVPFRPRSVSPQISPETADSASIKYPKNWTEYKEMNLNVERDSVLKLKVFKKFKDRKFNFKSYFNFETPSVPIENFTVKLKSGFTRTVPYSHLRCTAAKPQILYSTNQKSQPGYLTRQQLFAQIPREKMLTIEKLGEFSRCQPFENALTSRKWYPKTWKNVDSSEVKLVENSIGLSFLQNYSDDEDVGLVESEPLNIEQTNPKTPSLAETSPISAKPPLVSKDSESLNENQTPLPRNVVVKKSKWDDIETVVVNASSNDRTPPLGDKEEGEVLSDEEEKCDIAREYEKTKEELEKLEATLKTSTVSLENIIVKKSSQRSSDKNGKKKKHRRDHRIESSKRSKKKSTRKSDSGSYMNSSSESLDSEDESSKRKNKKKKSSKRKHQKSKSRRIKKKKLRNRANRDRSQSEDFDVESDLEDRLPNKLRSKNKLKESLKMRLEHSCEISGVKDSDASDQENYDDDIKFFAARFDAETKLKGKSKKKAAPIIALEDLSVPHSKLDERVSKRKSIESDSVVSPAANVKKNEETDKEDAVAIKVDLLKLNEDYLREQKKKEEEKVCIPSAESAIDSEGKMLPNADFSVIEEIHIDKEQTEKSFKECTAIENNFDRLCREEEFVGACVQQASGDQQATGENQQANGEDQQADAGEQSVDVPNTKLQNTATKPKIVEPDWNVLKNKRKLLKSDEGGNLNVKPLNNSFNDSFKSSIELLAPAVTFPLLDIVKKEAEENELSVQKSNSWQTIIDFQSTKSRSLNLEMPLNIKPFLRRDMKIEKDFWDIEEAPTRRSYENSKKTHKNRESELLGSTDKTVVLTSTTKKGSDNTIPDPIPIKLEKSDEVIDVELNNSNNCITLENEYEEFLKAVTSTKKPTASETFMIDCSSTKCVKPRIPIDADNFCIEEYPVQTSVKIGASLEDLLFTPVSDAAPAQIPLPQIQPVPAPSPNIEAVIDIHKSLINLSVPANVTQNITLSLATSAPSISAPSSSSSIDTSKSNFQISTPLSLHSLPLPLSATASSSSIDAVSVTTPEIMTFEDDENKCNGGEKKIEKLTFTALTLPSKKLLMGKSKLNLDDSDSEDLNMVDTIKRKKLESLIENNKKEITNQSPGKSPEQTAEAEVSKYVSKDDKPRRDSREKISPKRHRRDSSPSIRHNRSSSVKRRDSSPRRRTFSPRRKSPKRRSPTLKRKLSSRRSMSPKRRRRTPSPRRRRSPLLKGRSSPRRHRSTTPKNRRGSISKENRPVKRPKSPLPFREMSPPKRSVADSTISDEQLQQDNDYCHSGKGGKTDSYSPRRRSLDDRINEVLGMPPAERGAHQDLSDASYYNKSTDQYHFDDQNPQFDQQYSNIQSQVSAVNRRSGNTAGRMLQSTYKQVGNMLQIVPTENLIDIPMPYNMDQQPCLAMANYPTCSKQVQPNVQATPHAMKSKYLQVGNMLQIVPTEMVSCHPVAESASEKEIKPDVTIENGCFEKIESEKSSAESSMMQKVAERRAEKENRRQERDRRRKEKERRKKAKEKVRQARLKVKTENMIRRALELEGQDENNMEFELASKLVQWPPIPNVAAYCLSKEAGKSILMNNKTRHLKEKKVKLVQFADGIRPGEGTSPSGGEELSSPPPPDKQLPKEKRFRKLKFGKPSAKKKVKVKIIRKLPSPLDDSESDDNLLPPSPPPGSPPPHIFPPRIKTSTVNNVPPPFLASIMHTAQHQQQQQPQQQAQFQSNMYRPPLNMLLTHPPNLQGHLPSHGAVVSAGLSPQGHYHPGLGGPPPPPPQSHSSGHNRHY</sequence>
<dbReference type="InterPro" id="IPR032922">
    <property type="entry name" value="SON"/>
</dbReference>
<protein>
    <recommendedName>
        <fullName evidence="4">SPOC domain-containing protein</fullName>
    </recommendedName>
</protein>